<feature type="region of interest" description="Disordered" evidence="1">
    <location>
        <begin position="386"/>
        <end position="414"/>
    </location>
</feature>
<organism evidence="2 3">
    <name type="scientific">Parascaris univalens</name>
    <name type="common">Nematode worm</name>
    <dbReference type="NCBI Taxonomy" id="6257"/>
    <lineage>
        <taxon>Eukaryota</taxon>
        <taxon>Metazoa</taxon>
        <taxon>Ecdysozoa</taxon>
        <taxon>Nematoda</taxon>
        <taxon>Chromadorea</taxon>
        <taxon>Rhabditida</taxon>
        <taxon>Spirurina</taxon>
        <taxon>Ascaridomorpha</taxon>
        <taxon>Ascaridoidea</taxon>
        <taxon>Ascarididae</taxon>
        <taxon>Parascaris</taxon>
    </lineage>
</organism>
<evidence type="ECO:0000313" key="3">
    <source>
        <dbReference type="WBParaSite" id="PgB01_g056_t04"/>
    </source>
</evidence>
<dbReference type="Proteomes" id="UP000887569">
    <property type="component" value="Unplaced"/>
</dbReference>
<evidence type="ECO:0000313" key="2">
    <source>
        <dbReference type="Proteomes" id="UP000887569"/>
    </source>
</evidence>
<keyword evidence="2" id="KW-1185">Reference proteome</keyword>
<name>A0A914ZCU1_PARUN</name>
<feature type="compositionally biased region" description="Low complexity" evidence="1">
    <location>
        <begin position="700"/>
        <end position="729"/>
    </location>
</feature>
<feature type="compositionally biased region" description="Polar residues" evidence="1">
    <location>
        <begin position="600"/>
        <end position="612"/>
    </location>
</feature>
<feature type="compositionally biased region" description="Low complexity" evidence="1">
    <location>
        <begin position="253"/>
        <end position="269"/>
    </location>
</feature>
<feature type="compositionally biased region" description="Polar residues" evidence="1">
    <location>
        <begin position="563"/>
        <end position="579"/>
    </location>
</feature>
<accession>A0A914ZCU1</accession>
<feature type="compositionally biased region" description="Basic and acidic residues" evidence="1">
    <location>
        <begin position="396"/>
        <end position="412"/>
    </location>
</feature>
<sequence>MTIPGNSLIRNSPFVQNDKRMLADQTRLIESSQRLSSTQREPSHSFTQVTTTTLLGSSSRIYAQDSVRIDYSPISSSNFALSSTFATPTADPADNEITYGPGIVQKLCAKFSQIANMATESVEISPHSRRKRFPSVDDILFEDEHKRFSRFEYRSINYSCGNLSAQRDQSLDALDKISPKTVSDVLNDLSKCILNVEIKPQLDDATEKMRSQALSDEIKDEEPKQQVQISALREKFERYSKRHESIADSKAKVAAVASRPAPRSRSAVPQVDDTEEPEFIRVQRMLRRSGSRDELQADIAPMSQTYRSRILSPVNSESNRITEEKQMAPSLPRLKGTARVVVETNKDEWKNASGAPLPLRVSELINPPDPDSARLTLSELIRSPHYEATELSPPPEEPKPTSNNEKETEKKMAKSYQNANGIMVDGDTHLILSPTSLKTPLTSSGDGSGLNEMHRLLSKFNVIREQKTINDSDQSDIKKLSNETVDKQLSNLADSLEITPQATINSKVREISQHSLANPLNRPTTLTREISQHSLATPLIRPTTLIEQLPLGASSERKKDLTYRSSNQTTQIEGTQYTSPTFSPELILLSPDAQLRPFDSTFSGENSTTSEESAPRPESVLNRQVVNQATSESKPSEPEEKTCVPLEPVASRLEFVSHVNRESPQSQVVSPAAYSSPPKSRYQVTESTVENKRAPSSSFVKPSSLTPSSVSSASSTTTSVQQQITPTTSLTSPHSDFIPSPPQAPSRTAPLPPEHRNDTQRRSLTAKFLESKSHQIGTVKSSGNIVDEGAKSNQRITEQSSPVNEKAEVGSSDNKKAVETSKTSVIRGAIPEGQLKKDEHPTELQIMLEKFSRQRIADGVDFDDDSDSPIMVNHHLSGMTAGDGNPVRHSLISLVMEEDVPMLMEAMAEKLNFVFEDLLSTPSSSNEGIIRNKAKREERRKMRSASKIDFVSTPPAVFTYPDEMTAVEYAEWHPGEHITFDQYQKICEIERERCEQQKRELSKWHASIIAGRSINADTVVSAHPVSPTASDYQLGVTSRISYNTPPVVSNGVEFKSTTMSLIAGK</sequence>
<feature type="region of interest" description="Disordered" evidence="1">
    <location>
        <begin position="251"/>
        <end position="274"/>
    </location>
</feature>
<feature type="compositionally biased region" description="Polar residues" evidence="1">
    <location>
        <begin position="621"/>
        <end position="630"/>
    </location>
</feature>
<evidence type="ECO:0000256" key="1">
    <source>
        <dbReference type="SAM" id="MobiDB-lite"/>
    </source>
</evidence>
<feature type="compositionally biased region" description="Basic and acidic residues" evidence="1">
    <location>
        <begin position="805"/>
        <end position="819"/>
    </location>
</feature>
<feature type="compositionally biased region" description="Polar residues" evidence="1">
    <location>
        <begin position="792"/>
        <end position="803"/>
    </location>
</feature>
<feature type="compositionally biased region" description="Polar residues" evidence="1">
    <location>
        <begin position="682"/>
        <end position="699"/>
    </location>
</feature>
<reference evidence="3" key="1">
    <citation type="submission" date="2022-11" db="UniProtKB">
        <authorList>
            <consortium name="WormBaseParasite"/>
        </authorList>
    </citation>
    <scope>IDENTIFICATION</scope>
</reference>
<dbReference type="WBParaSite" id="PgB01_g056_t04">
    <property type="protein sequence ID" value="PgB01_g056_t04"/>
    <property type="gene ID" value="PgB01_g056"/>
</dbReference>
<protein>
    <submittedName>
        <fullName evidence="3">Uncharacterized protein</fullName>
    </submittedName>
</protein>
<proteinExistence type="predicted"/>
<dbReference type="AlphaFoldDB" id="A0A914ZCU1"/>
<feature type="region of interest" description="Disordered" evidence="1">
    <location>
        <begin position="792"/>
        <end position="822"/>
    </location>
</feature>
<feature type="region of interest" description="Disordered" evidence="1">
    <location>
        <begin position="550"/>
        <end position="579"/>
    </location>
</feature>
<feature type="region of interest" description="Disordered" evidence="1">
    <location>
        <begin position="597"/>
        <end position="643"/>
    </location>
</feature>
<feature type="region of interest" description="Disordered" evidence="1">
    <location>
        <begin position="660"/>
        <end position="760"/>
    </location>
</feature>